<evidence type="ECO:0000313" key="1">
    <source>
        <dbReference type="EMBL" id="GBP00366.1"/>
    </source>
</evidence>
<evidence type="ECO:0000313" key="2">
    <source>
        <dbReference type="Proteomes" id="UP000299102"/>
    </source>
</evidence>
<gene>
    <name evidence="1" type="ORF">EVAR_61610_1</name>
</gene>
<protein>
    <submittedName>
        <fullName evidence="1">Uncharacterized protein</fullName>
    </submittedName>
</protein>
<sequence>MGTKRPRPRTGAYIYIIMWSNICAINWRPPMSEASLCATRSDVAPLEQSYGARYTKGSEIRPLTLECIAQARGAAATSEPARRWRRSVGALH</sequence>
<proteinExistence type="predicted"/>
<reference evidence="1 2" key="1">
    <citation type="journal article" date="2019" name="Commun. Biol.">
        <title>The bagworm genome reveals a unique fibroin gene that provides high tensile strength.</title>
        <authorList>
            <person name="Kono N."/>
            <person name="Nakamura H."/>
            <person name="Ohtoshi R."/>
            <person name="Tomita M."/>
            <person name="Numata K."/>
            <person name="Arakawa K."/>
        </authorList>
    </citation>
    <scope>NUCLEOTIDE SEQUENCE [LARGE SCALE GENOMIC DNA]</scope>
</reference>
<dbReference type="EMBL" id="BGZK01003352">
    <property type="protein sequence ID" value="GBP00366.1"/>
    <property type="molecule type" value="Genomic_DNA"/>
</dbReference>
<organism evidence="1 2">
    <name type="scientific">Eumeta variegata</name>
    <name type="common">Bagworm moth</name>
    <name type="synonym">Eumeta japonica</name>
    <dbReference type="NCBI Taxonomy" id="151549"/>
    <lineage>
        <taxon>Eukaryota</taxon>
        <taxon>Metazoa</taxon>
        <taxon>Ecdysozoa</taxon>
        <taxon>Arthropoda</taxon>
        <taxon>Hexapoda</taxon>
        <taxon>Insecta</taxon>
        <taxon>Pterygota</taxon>
        <taxon>Neoptera</taxon>
        <taxon>Endopterygota</taxon>
        <taxon>Lepidoptera</taxon>
        <taxon>Glossata</taxon>
        <taxon>Ditrysia</taxon>
        <taxon>Tineoidea</taxon>
        <taxon>Psychidae</taxon>
        <taxon>Oiketicinae</taxon>
        <taxon>Eumeta</taxon>
    </lineage>
</organism>
<accession>A0A4C1SER1</accession>
<dbReference type="Proteomes" id="UP000299102">
    <property type="component" value="Unassembled WGS sequence"/>
</dbReference>
<dbReference type="AlphaFoldDB" id="A0A4C1SER1"/>
<name>A0A4C1SER1_EUMVA</name>
<keyword evidence="2" id="KW-1185">Reference proteome</keyword>
<comment type="caution">
    <text evidence="1">The sequence shown here is derived from an EMBL/GenBank/DDBJ whole genome shotgun (WGS) entry which is preliminary data.</text>
</comment>